<keyword evidence="5" id="KW-0418">Kinase</keyword>
<dbReference type="CDD" id="cd00174">
    <property type="entry name" value="SH3"/>
    <property type="match status" value="1"/>
</dbReference>
<gene>
    <name evidence="5" type="ORF">AYI68_g4931</name>
</gene>
<evidence type="ECO:0000259" key="4">
    <source>
        <dbReference type="PROSITE" id="PS50002"/>
    </source>
</evidence>
<evidence type="ECO:0000313" key="6">
    <source>
        <dbReference type="Proteomes" id="UP000187455"/>
    </source>
</evidence>
<dbReference type="InterPro" id="IPR036028">
    <property type="entry name" value="SH3-like_dom_sf"/>
</dbReference>
<evidence type="ECO:0000256" key="2">
    <source>
        <dbReference type="ARBA" id="ARBA00023054"/>
    </source>
</evidence>
<dbReference type="PANTHER" id="PTHR14166">
    <property type="entry name" value="SLIT-ROBO RHO GTPASE ACTIVATING PROTEIN"/>
    <property type="match status" value="1"/>
</dbReference>
<dbReference type="OrthoDB" id="19092at2759"/>
<dbReference type="Pfam" id="PF14604">
    <property type="entry name" value="SH3_9"/>
    <property type="match status" value="1"/>
</dbReference>
<dbReference type="PRINTS" id="PR00452">
    <property type="entry name" value="SH3DOMAIN"/>
</dbReference>
<feature type="domain" description="SH3" evidence="4">
    <location>
        <begin position="53"/>
        <end position="110"/>
    </location>
</feature>
<dbReference type="EMBL" id="LSSL01002918">
    <property type="protein sequence ID" value="OLY80968.1"/>
    <property type="molecule type" value="Genomic_DNA"/>
</dbReference>
<evidence type="ECO:0000256" key="1">
    <source>
        <dbReference type="ARBA" id="ARBA00022443"/>
    </source>
</evidence>
<dbReference type="Proteomes" id="UP000187455">
    <property type="component" value="Unassembled WGS sequence"/>
</dbReference>
<keyword evidence="6" id="KW-1185">Reference proteome</keyword>
<keyword evidence="5" id="KW-0808">Transferase</keyword>
<evidence type="ECO:0000313" key="5">
    <source>
        <dbReference type="EMBL" id="OLY80968.1"/>
    </source>
</evidence>
<proteinExistence type="predicted"/>
<comment type="caution">
    <text evidence="5">The sequence shown here is derived from an EMBL/GenBank/DDBJ whole genome shotgun (WGS) entry which is preliminary data.</text>
</comment>
<accession>A0A1R0GVU6</accession>
<sequence length="110" mass="12589">MSQLKANVYDFAYGVDDPRFRGVYPSTDLQEVEPETSWNQQEENHECPKNKNGVLGRALALYDFEAASQYELSFSKGDFLILTKKQEDGWLIGYKGDEVGLVPENYIQML</sequence>
<dbReference type="Gene3D" id="2.30.30.40">
    <property type="entry name" value="SH3 Domains"/>
    <property type="match status" value="1"/>
</dbReference>
<dbReference type="STRING" id="133383.A0A1R0GVU6"/>
<dbReference type="PROSITE" id="PS50002">
    <property type="entry name" value="SH3"/>
    <property type="match status" value="1"/>
</dbReference>
<name>A0A1R0GVU6_9FUNG</name>
<organism evidence="5 6">
    <name type="scientific">Smittium mucronatum</name>
    <dbReference type="NCBI Taxonomy" id="133383"/>
    <lineage>
        <taxon>Eukaryota</taxon>
        <taxon>Fungi</taxon>
        <taxon>Fungi incertae sedis</taxon>
        <taxon>Zoopagomycota</taxon>
        <taxon>Kickxellomycotina</taxon>
        <taxon>Harpellomycetes</taxon>
        <taxon>Harpellales</taxon>
        <taxon>Legeriomycetaceae</taxon>
        <taxon>Smittium</taxon>
    </lineage>
</organism>
<dbReference type="SUPFAM" id="SSF50044">
    <property type="entry name" value="SH3-domain"/>
    <property type="match status" value="1"/>
</dbReference>
<dbReference type="InterPro" id="IPR001452">
    <property type="entry name" value="SH3_domain"/>
</dbReference>
<protein>
    <submittedName>
        <fullName evidence="5">Shk1 kinase-binding protein 5</fullName>
    </submittedName>
</protein>
<dbReference type="AlphaFoldDB" id="A0A1R0GVU6"/>
<dbReference type="GO" id="GO:0016301">
    <property type="term" value="F:kinase activity"/>
    <property type="evidence" value="ECO:0007669"/>
    <property type="project" value="UniProtKB-KW"/>
</dbReference>
<keyword evidence="2" id="KW-0175">Coiled coil</keyword>
<reference evidence="5 6" key="1">
    <citation type="journal article" date="2016" name="Mol. Biol. Evol.">
        <title>Genome-Wide Survey of Gut Fungi (Harpellales) Reveals the First Horizontally Transferred Ubiquitin Gene from a Mosquito Host.</title>
        <authorList>
            <person name="Wang Y."/>
            <person name="White M.M."/>
            <person name="Kvist S."/>
            <person name="Moncalvo J.M."/>
        </authorList>
    </citation>
    <scope>NUCLEOTIDE SEQUENCE [LARGE SCALE GENOMIC DNA]</scope>
    <source>
        <strain evidence="5 6">ALG-7-W6</strain>
    </source>
</reference>
<dbReference type="InterPro" id="IPR051627">
    <property type="entry name" value="SLIT-ROBO_RhoGAP"/>
</dbReference>
<keyword evidence="1 3" id="KW-0728">SH3 domain</keyword>
<dbReference type="SMART" id="SM00326">
    <property type="entry name" value="SH3"/>
    <property type="match status" value="1"/>
</dbReference>
<evidence type="ECO:0000256" key="3">
    <source>
        <dbReference type="PROSITE-ProRule" id="PRU00192"/>
    </source>
</evidence>